<name>A0A1H5UIE2_9VIBR</name>
<accession>A0A1H5UIE2</accession>
<protein>
    <submittedName>
        <fullName evidence="1">Uncharacterized protein</fullName>
    </submittedName>
</protein>
<dbReference type="EMBL" id="FNVG01000003">
    <property type="protein sequence ID" value="SEF74823.1"/>
    <property type="molecule type" value="Genomic_DNA"/>
</dbReference>
<reference evidence="2" key="1">
    <citation type="submission" date="2016-10" db="EMBL/GenBank/DDBJ databases">
        <authorList>
            <person name="Varghese N."/>
            <person name="Submissions S."/>
        </authorList>
    </citation>
    <scope>NUCLEOTIDE SEQUENCE [LARGE SCALE GENOMIC DNA]</scope>
    <source>
        <strain evidence="2">CGMCC 1.7062</strain>
    </source>
</reference>
<evidence type="ECO:0000313" key="2">
    <source>
        <dbReference type="Proteomes" id="UP000236721"/>
    </source>
</evidence>
<sequence length="44" mass="4857">MLMADKCGLKHIIGAKTPSARLILPSIFEAYVRPLNARECDEIA</sequence>
<gene>
    <name evidence="1" type="ORF">SAMN04488244_103193</name>
</gene>
<dbReference type="Proteomes" id="UP000236721">
    <property type="component" value="Unassembled WGS sequence"/>
</dbReference>
<proteinExistence type="predicted"/>
<evidence type="ECO:0000313" key="1">
    <source>
        <dbReference type="EMBL" id="SEF74823.1"/>
    </source>
</evidence>
<dbReference type="AlphaFoldDB" id="A0A1H5UIE2"/>
<organism evidence="1 2">
    <name type="scientific">Vibrio hangzhouensis</name>
    <dbReference type="NCBI Taxonomy" id="462991"/>
    <lineage>
        <taxon>Bacteria</taxon>
        <taxon>Pseudomonadati</taxon>
        <taxon>Pseudomonadota</taxon>
        <taxon>Gammaproteobacteria</taxon>
        <taxon>Vibrionales</taxon>
        <taxon>Vibrionaceae</taxon>
        <taxon>Vibrio</taxon>
    </lineage>
</organism>
<keyword evidence="2" id="KW-1185">Reference proteome</keyword>